<dbReference type="Proteomes" id="UP001142592">
    <property type="component" value="Unassembled WGS sequence"/>
</dbReference>
<dbReference type="EMBL" id="JAPJUH010000007">
    <property type="protein sequence ID" value="MCX3267383.1"/>
    <property type="molecule type" value="Genomic_DNA"/>
</dbReference>
<name>A0A9X3DGJ5_9SPHI</name>
<protein>
    <submittedName>
        <fullName evidence="1">Uncharacterized protein</fullName>
    </submittedName>
</protein>
<reference evidence="1" key="1">
    <citation type="submission" date="2022-11" db="EMBL/GenBank/DDBJ databases">
        <authorList>
            <person name="Graham C."/>
            <person name="Newman J.D."/>
        </authorList>
    </citation>
    <scope>NUCLEOTIDE SEQUENCE</scope>
    <source>
        <strain evidence="1">DSM 19486</strain>
    </source>
</reference>
<evidence type="ECO:0000313" key="1">
    <source>
        <dbReference type="EMBL" id="MCX3267383.1"/>
    </source>
</evidence>
<sequence length="95" mass="10681">MACMTPAELALVARRLEEIFKNFNITLKVGIPNIIAINLPYEISFKDENAMNAFGYQSLTAAGIQLYSDLELVFIDFAKRETSIILKGIPREDIN</sequence>
<accession>A0A9X3DGJ5</accession>
<gene>
    <name evidence="1" type="ORF">OQZ29_21665</name>
</gene>
<comment type="caution">
    <text evidence="1">The sequence shown here is derived from an EMBL/GenBank/DDBJ whole genome shotgun (WGS) entry which is preliminary data.</text>
</comment>
<proteinExistence type="predicted"/>
<keyword evidence="2" id="KW-1185">Reference proteome</keyword>
<dbReference type="AlphaFoldDB" id="A0A9X3DGJ5"/>
<organism evidence="1 2">
    <name type="scientific">Pedobacter agri</name>
    <dbReference type="NCBI Taxonomy" id="454586"/>
    <lineage>
        <taxon>Bacteria</taxon>
        <taxon>Pseudomonadati</taxon>
        <taxon>Bacteroidota</taxon>
        <taxon>Sphingobacteriia</taxon>
        <taxon>Sphingobacteriales</taxon>
        <taxon>Sphingobacteriaceae</taxon>
        <taxon>Pedobacter</taxon>
    </lineage>
</organism>
<evidence type="ECO:0000313" key="2">
    <source>
        <dbReference type="Proteomes" id="UP001142592"/>
    </source>
</evidence>
<dbReference type="RefSeq" id="WP_010599302.1">
    <property type="nucleotide sequence ID" value="NZ_JAPJUH010000007.1"/>
</dbReference>